<dbReference type="GO" id="GO:0030145">
    <property type="term" value="F:manganese ion binding"/>
    <property type="evidence" value="ECO:0007669"/>
    <property type="project" value="UniProtKB-UniRule"/>
</dbReference>
<comment type="catalytic activity">
    <reaction evidence="1 14 15 16">
        <text>Endonucleolytic cleavage to 5'-phosphomonoester.</text>
        <dbReference type="EC" id="3.1.26.4"/>
    </reaction>
</comment>
<dbReference type="GO" id="GO:0005737">
    <property type="term" value="C:cytoplasm"/>
    <property type="evidence" value="ECO:0007669"/>
    <property type="project" value="UniProtKB-SubCell"/>
</dbReference>
<reference evidence="18" key="2">
    <citation type="submission" date="2023-03" db="EMBL/GenBank/DDBJ databases">
        <authorList>
            <person name="Zhang Z."/>
        </authorList>
    </citation>
    <scope>NUCLEOTIDE SEQUENCE</scope>
    <source>
        <strain evidence="18">DSA</strain>
    </source>
</reference>
<dbReference type="PANTHER" id="PTHR10954">
    <property type="entry name" value="RIBONUCLEASE H2 SUBUNIT A"/>
    <property type="match status" value="1"/>
</dbReference>
<dbReference type="EMBL" id="JARPTC010000011">
    <property type="protein sequence ID" value="MDO7787201.1"/>
    <property type="molecule type" value="Genomic_DNA"/>
</dbReference>
<evidence type="ECO:0000256" key="6">
    <source>
        <dbReference type="ARBA" id="ARBA00012180"/>
    </source>
</evidence>
<dbReference type="GO" id="GO:0043137">
    <property type="term" value="P:DNA replication, removal of RNA primer"/>
    <property type="evidence" value="ECO:0007669"/>
    <property type="project" value="TreeGrafter"/>
</dbReference>
<dbReference type="PROSITE" id="PS51975">
    <property type="entry name" value="RNASE_H_2"/>
    <property type="match status" value="1"/>
</dbReference>
<organism evidence="18 19">
    <name type="scientific">Desulforamulus aquiferis</name>
    <dbReference type="NCBI Taxonomy" id="1397668"/>
    <lineage>
        <taxon>Bacteria</taxon>
        <taxon>Bacillati</taxon>
        <taxon>Bacillota</taxon>
        <taxon>Clostridia</taxon>
        <taxon>Eubacteriales</taxon>
        <taxon>Peptococcaceae</taxon>
        <taxon>Desulforamulus</taxon>
    </lineage>
</organism>
<evidence type="ECO:0000256" key="14">
    <source>
        <dbReference type="HAMAP-Rule" id="MF_00052"/>
    </source>
</evidence>
<keyword evidence="19" id="KW-1185">Reference proteome</keyword>
<keyword evidence="11 14" id="KW-0255">Endonuclease</keyword>
<comment type="similarity">
    <text evidence="5 14 16">Belongs to the RNase HII family.</text>
</comment>
<dbReference type="AlphaFoldDB" id="A0AAW7ZCS5"/>
<evidence type="ECO:0000256" key="13">
    <source>
        <dbReference type="ARBA" id="ARBA00023211"/>
    </source>
</evidence>
<dbReference type="SUPFAM" id="SSF53098">
    <property type="entry name" value="Ribonuclease H-like"/>
    <property type="match status" value="1"/>
</dbReference>
<feature type="domain" description="RNase H type-2" evidence="17">
    <location>
        <begin position="16"/>
        <end position="210"/>
    </location>
</feature>
<name>A0AAW7ZCS5_9FIRM</name>
<comment type="cofactor">
    <cofactor evidence="14 15">
        <name>Mn(2+)</name>
        <dbReference type="ChEBI" id="CHEBI:29035"/>
    </cofactor>
    <cofactor evidence="14 15">
        <name>Mg(2+)</name>
        <dbReference type="ChEBI" id="CHEBI:18420"/>
    </cofactor>
    <text evidence="14 15">Manganese or magnesium. Binds 1 divalent metal ion per monomer in the absence of substrate. May bind a second metal ion after substrate binding.</text>
</comment>
<evidence type="ECO:0000256" key="1">
    <source>
        <dbReference type="ARBA" id="ARBA00000077"/>
    </source>
</evidence>
<comment type="caution">
    <text evidence="18">The sequence shown here is derived from an EMBL/GenBank/DDBJ whole genome shotgun (WGS) entry which is preliminary data.</text>
</comment>
<dbReference type="InterPro" id="IPR012337">
    <property type="entry name" value="RNaseH-like_sf"/>
</dbReference>
<gene>
    <name evidence="14" type="primary">rnhB</name>
    <name evidence="18" type="ORF">P6N53_08215</name>
</gene>
<protein>
    <recommendedName>
        <fullName evidence="7 14">Ribonuclease HII</fullName>
        <shortName evidence="14">RNase HII</shortName>
        <ecNumber evidence="6 14">3.1.26.4</ecNumber>
    </recommendedName>
</protein>
<dbReference type="Pfam" id="PF01351">
    <property type="entry name" value="RNase_HII"/>
    <property type="match status" value="1"/>
</dbReference>
<evidence type="ECO:0000259" key="17">
    <source>
        <dbReference type="PROSITE" id="PS51975"/>
    </source>
</evidence>
<dbReference type="InterPro" id="IPR036397">
    <property type="entry name" value="RNaseH_sf"/>
</dbReference>
<dbReference type="InterPro" id="IPR024567">
    <property type="entry name" value="RNase_HII/HIII_dom"/>
</dbReference>
<evidence type="ECO:0000256" key="5">
    <source>
        <dbReference type="ARBA" id="ARBA00007383"/>
    </source>
</evidence>
<feature type="binding site" evidence="14 15">
    <location>
        <position position="120"/>
    </location>
    <ligand>
        <name>a divalent metal cation</name>
        <dbReference type="ChEBI" id="CHEBI:60240"/>
    </ligand>
</feature>
<feature type="binding site" evidence="14 15">
    <location>
        <position position="22"/>
    </location>
    <ligand>
        <name>a divalent metal cation</name>
        <dbReference type="ChEBI" id="CHEBI:60240"/>
    </ligand>
</feature>
<dbReference type="RefSeq" id="WP_304542345.1">
    <property type="nucleotide sequence ID" value="NZ_JARPTC010000011.1"/>
</dbReference>
<evidence type="ECO:0000313" key="18">
    <source>
        <dbReference type="EMBL" id="MDO7787201.1"/>
    </source>
</evidence>
<evidence type="ECO:0000256" key="15">
    <source>
        <dbReference type="PROSITE-ProRule" id="PRU01319"/>
    </source>
</evidence>
<evidence type="ECO:0000256" key="16">
    <source>
        <dbReference type="RuleBase" id="RU003515"/>
    </source>
</evidence>
<evidence type="ECO:0000256" key="9">
    <source>
        <dbReference type="ARBA" id="ARBA00022722"/>
    </source>
</evidence>
<dbReference type="GO" id="GO:0032299">
    <property type="term" value="C:ribonuclease H2 complex"/>
    <property type="evidence" value="ECO:0007669"/>
    <property type="project" value="TreeGrafter"/>
</dbReference>
<keyword evidence="8 14" id="KW-0963">Cytoplasm</keyword>
<comment type="function">
    <text evidence="3 14 16">Endonuclease that specifically degrades the RNA of RNA-DNA hybrids.</text>
</comment>
<evidence type="ECO:0000256" key="8">
    <source>
        <dbReference type="ARBA" id="ARBA00022490"/>
    </source>
</evidence>
<dbReference type="GO" id="GO:0004523">
    <property type="term" value="F:RNA-DNA hybrid ribonuclease activity"/>
    <property type="evidence" value="ECO:0007669"/>
    <property type="project" value="UniProtKB-UniRule"/>
</dbReference>
<dbReference type="PANTHER" id="PTHR10954:SF18">
    <property type="entry name" value="RIBONUCLEASE HII"/>
    <property type="match status" value="1"/>
</dbReference>
<reference evidence="18" key="1">
    <citation type="journal article" date="2023" name="J. Hazard. Mater.">
        <title>Anaerobic biodegradation of pyrene and benzo[a]pyrene by a new sulfate-reducing Desulforamulus aquiferis strain DSA.</title>
        <authorList>
            <person name="Zhang Z."/>
            <person name="Sun J."/>
            <person name="Gong X."/>
            <person name="Wang C."/>
            <person name="Wang H."/>
        </authorList>
    </citation>
    <scope>NUCLEOTIDE SEQUENCE</scope>
    <source>
        <strain evidence="18">DSA</strain>
    </source>
</reference>
<evidence type="ECO:0000313" key="19">
    <source>
        <dbReference type="Proteomes" id="UP001172911"/>
    </source>
</evidence>
<dbReference type="GO" id="GO:0003723">
    <property type="term" value="F:RNA binding"/>
    <property type="evidence" value="ECO:0007669"/>
    <property type="project" value="UniProtKB-UniRule"/>
</dbReference>
<accession>A0AAW7ZCS5</accession>
<dbReference type="CDD" id="cd07182">
    <property type="entry name" value="RNase_HII_bacteria_HII_like"/>
    <property type="match status" value="1"/>
</dbReference>
<keyword evidence="13 14" id="KW-0464">Manganese</keyword>
<evidence type="ECO:0000256" key="4">
    <source>
        <dbReference type="ARBA" id="ARBA00004496"/>
    </source>
</evidence>
<sequence length="218" mass="24223">MISLELEQKVWDRGIKLIAFCDEVGRGPLLGSVLAAAVIMPPNLVIEGVNDSKKLTMAKRESLYQKILDYSLAVGIGEVNNQEIDRINIKQASRLAMKEAVLNLRTKDGIPVLPEYLMIDAEAIDMNIPQEGIIHGDAISHGIAAASIIAKVVRDRQCLEWDKMYPDYGIASHKGYCTRGHVQALLAKGPTPLHRMTFLKKIYERATAEQQVLFKTTI</sequence>
<keyword evidence="12 14" id="KW-0378">Hydrolase</keyword>
<evidence type="ECO:0000256" key="10">
    <source>
        <dbReference type="ARBA" id="ARBA00022723"/>
    </source>
</evidence>
<comment type="subcellular location">
    <subcellularLocation>
        <location evidence="4 14">Cytoplasm</location>
    </subcellularLocation>
</comment>
<dbReference type="InterPro" id="IPR022898">
    <property type="entry name" value="RNase_HII"/>
</dbReference>
<keyword evidence="10 14" id="KW-0479">Metal-binding</keyword>
<comment type="cofactor">
    <cofactor evidence="2">
        <name>Mg(2+)</name>
        <dbReference type="ChEBI" id="CHEBI:18420"/>
    </cofactor>
</comment>
<dbReference type="Proteomes" id="UP001172911">
    <property type="component" value="Unassembled WGS sequence"/>
</dbReference>
<dbReference type="HAMAP" id="MF_00052_B">
    <property type="entry name" value="RNase_HII_B"/>
    <property type="match status" value="1"/>
</dbReference>
<evidence type="ECO:0000256" key="11">
    <source>
        <dbReference type="ARBA" id="ARBA00022759"/>
    </source>
</evidence>
<dbReference type="InterPro" id="IPR001352">
    <property type="entry name" value="RNase_HII/HIII"/>
</dbReference>
<proteinExistence type="inferred from homology"/>
<evidence type="ECO:0000256" key="2">
    <source>
        <dbReference type="ARBA" id="ARBA00001946"/>
    </source>
</evidence>
<evidence type="ECO:0000256" key="7">
    <source>
        <dbReference type="ARBA" id="ARBA00019179"/>
    </source>
</evidence>
<feature type="binding site" evidence="14 15">
    <location>
        <position position="23"/>
    </location>
    <ligand>
        <name>a divalent metal cation</name>
        <dbReference type="ChEBI" id="CHEBI:60240"/>
    </ligand>
</feature>
<keyword evidence="9 14" id="KW-0540">Nuclease</keyword>
<evidence type="ECO:0000256" key="3">
    <source>
        <dbReference type="ARBA" id="ARBA00004065"/>
    </source>
</evidence>
<dbReference type="GO" id="GO:0006298">
    <property type="term" value="P:mismatch repair"/>
    <property type="evidence" value="ECO:0007669"/>
    <property type="project" value="TreeGrafter"/>
</dbReference>
<dbReference type="NCBIfam" id="NF000595">
    <property type="entry name" value="PRK00015.1-3"/>
    <property type="match status" value="1"/>
</dbReference>
<dbReference type="EC" id="3.1.26.4" evidence="6 14"/>
<evidence type="ECO:0000256" key="12">
    <source>
        <dbReference type="ARBA" id="ARBA00022801"/>
    </source>
</evidence>
<dbReference type="Gene3D" id="3.30.420.10">
    <property type="entry name" value="Ribonuclease H-like superfamily/Ribonuclease H"/>
    <property type="match status" value="1"/>
</dbReference>